<feature type="domain" description="C-methyltransferase" evidence="2">
    <location>
        <begin position="241"/>
        <end position="397"/>
    </location>
</feature>
<dbReference type="RefSeq" id="WP_091714566.1">
    <property type="nucleotide sequence ID" value="NZ_FNHS01000004.1"/>
</dbReference>
<dbReference type="InterPro" id="IPR038576">
    <property type="entry name" value="Methyltransf_Zn-bd_dom_put_sf"/>
</dbReference>
<dbReference type="STRING" id="582672.SAMN05216360_10412"/>
<proteinExistence type="predicted"/>
<dbReference type="CDD" id="cd02440">
    <property type="entry name" value="AdoMet_MTases"/>
    <property type="match status" value="1"/>
</dbReference>
<accession>A0A1G9WK11</accession>
<dbReference type="InterPro" id="IPR013691">
    <property type="entry name" value="MeTrfase_14"/>
</dbReference>
<dbReference type="Pfam" id="PF13489">
    <property type="entry name" value="Methyltransf_23"/>
    <property type="match status" value="1"/>
</dbReference>
<dbReference type="SUPFAM" id="SSF53335">
    <property type="entry name" value="S-adenosyl-L-methionine-dependent methyltransferases"/>
    <property type="match status" value="1"/>
</dbReference>
<dbReference type="EMBL" id="FNHS01000004">
    <property type="protein sequence ID" value="SDM84511.1"/>
    <property type="molecule type" value="Genomic_DNA"/>
</dbReference>
<reference evidence="4" key="1">
    <citation type="submission" date="2016-10" db="EMBL/GenBank/DDBJ databases">
        <authorList>
            <person name="Varghese N."/>
            <person name="Submissions S."/>
        </authorList>
    </citation>
    <scope>NUCLEOTIDE SEQUENCE [LARGE SCALE GENOMIC DNA]</scope>
    <source>
        <strain evidence="4">BL47</strain>
    </source>
</reference>
<protein>
    <submittedName>
        <fullName evidence="3">Putative zinc binding domain-containing protein</fullName>
    </submittedName>
</protein>
<dbReference type="AlphaFoldDB" id="A0A1G9WK11"/>
<organism evidence="3 4">
    <name type="scientific">Methylobacterium phyllostachyos</name>
    <dbReference type="NCBI Taxonomy" id="582672"/>
    <lineage>
        <taxon>Bacteria</taxon>
        <taxon>Pseudomonadati</taxon>
        <taxon>Pseudomonadota</taxon>
        <taxon>Alphaproteobacteria</taxon>
        <taxon>Hyphomicrobiales</taxon>
        <taxon>Methylobacteriaceae</taxon>
        <taxon>Methylobacterium</taxon>
    </lineage>
</organism>
<evidence type="ECO:0000313" key="4">
    <source>
        <dbReference type="Proteomes" id="UP000198704"/>
    </source>
</evidence>
<dbReference type="Gene3D" id="6.20.50.110">
    <property type="entry name" value="Methyltransferase, zinc-binding domain"/>
    <property type="match status" value="1"/>
</dbReference>
<dbReference type="OrthoDB" id="9815644at2"/>
<dbReference type="InterPro" id="IPR029063">
    <property type="entry name" value="SAM-dependent_MTases_sf"/>
</dbReference>
<name>A0A1G9WK11_9HYPH</name>
<dbReference type="PANTHER" id="PTHR43861:SF5">
    <property type="entry name" value="BLL5978 PROTEIN"/>
    <property type="match status" value="1"/>
</dbReference>
<dbReference type="Pfam" id="PF08484">
    <property type="entry name" value="Methyltransf_14"/>
    <property type="match status" value="1"/>
</dbReference>
<gene>
    <name evidence="3" type="ORF">SAMN05216360_10412</name>
</gene>
<dbReference type="PANTHER" id="PTHR43861">
    <property type="entry name" value="TRANS-ACONITATE 2-METHYLTRANSFERASE-RELATED"/>
    <property type="match status" value="1"/>
</dbReference>
<keyword evidence="4" id="KW-1185">Reference proteome</keyword>
<dbReference type="Gene3D" id="3.40.50.150">
    <property type="entry name" value="Vaccinia Virus protein VP39"/>
    <property type="match status" value="1"/>
</dbReference>
<dbReference type="Pfam" id="PF08421">
    <property type="entry name" value="Methyltransf_13"/>
    <property type="match status" value="1"/>
</dbReference>
<sequence>MDYKDLIRCVACDSEDLHTYLDLGSQPLANSCHPPGQQLDLYPLAVRVCTRCWHSQLSAAVDPSKLFEHYLYVSGTTQTLKAYFADFVLKVEAILGRQHLRVLDIASNDGSLLQEFKDRSHIVQGVDPAKNLAELSAAKGVPTRVAYWSSDIAASFDEKFDVIVTMNVLGHVSDPLSFLQACADSIDEQGRIFIQTSQALMLQNGEFDTIYHEHHSFFTCNSFRELSRRAGLKLINIEYVPVHGTSYLFELAREESDATSKAPFAIEQQEKLLGYYELPTYIRFAERAVSTVNLVRDLVSWHKSAGYKIIGYGVAAKGMTFLNFSGIELNYIIDDNLLKVGLLLPGTNVEIVSPDILNEEQCPLFVLVLAWNFYSEISNRIKQVRSNKHDRFLTYFPNVQINSY</sequence>
<dbReference type="Gene3D" id="3.40.50.720">
    <property type="entry name" value="NAD(P)-binding Rossmann-like Domain"/>
    <property type="match status" value="1"/>
</dbReference>
<evidence type="ECO:0000313" key="3">
    <source>
        <dbReference type="EMBL" id="SDM84511.1"/>
    </source>
</evidence>
<feature type="domain" description="Methyltransferase putative zinc binding" evidence="1">
    <location>
        <begin position="9"/>
        <end position="67"/>
    </location>
</feature>
<evidence type="ECO:0000259" key="2">
    <source>
        <dbReference type="Pfam" id="PF08484"/>
    </source>
</evidence>
<dbReference type="InterPro" id="IPR013630">
    <property type="entry name" value="Methyltransf_Zn-bd_dom_put"/>
</dbReference>
<dbReference type="Proteomes" id="UP000198704">
    <property type="component" value="Unassembled WGS sequence"/>
</dbReference>
<evidence type="ECO:0000259" key="1">
    <source>
        <dbReference type="Pfam" id="PF08421"/>
    </source>
</evidence>